<dbReference type="InterPro" id="IPR038488">
    <property type="entry name" value="Integrase_DNA-bd_sf"/>
</dbReference>
<proteinExistence type="predicted"/>
<protein>
    <recommendedName>
        <fullName evidence="3">Integrase DNA-binding domain-containing protein</fullName>
    </recommendedName>
</protein>
<sequence length="80" mass="9051">MIEMKKENFTVTRISAYRCEDGKQQSIFWDAKTPGLGLRVTQSGSRAYVFESRLFGKTLRITIGDARVLDLGRAQLEPTP</sequence>
<keyword evidence="2" id="KW-1185">Reference proteome</keyword>
<gene>
    <name evidence="1" type="ORF">GCM10010970_10410</name>
</gene>
<evidence type="ECO:0008006" key="3">
    <source>
        <dbReference type="Google" id="ProtNLM"/>
    </source>
</evidence>
<accession>A0ABQ2P6L3</accession>
<name>A0ABQ2P6L3_9NEIS</name>
<organism evidence="1 2">
    <name type="scientific">Silvimonas iriomotensis</name>
    <dbReference type="NCBI Taxonomy" id="449662"/>
    <lineage>
        <taxon>Bacteria</taxon>
        <taxon>Pseudomonadati</taxon>
        <taxon>Pseudomonadota</taxon>
        <taxon>Betaproteobacteria</taxon>
        <taxon>Neisseriales</taxon>
        <taxon>Chitinibacteraceae</taxon>
        <taxon>Silvimonas</taxon>
    </lineage>
</organism>
<comment type="caution">
    <text evidence="1">The sequence shown here is derived from an EMBL/GenBank/DDBJ whole genome shotgun (WGS) entry which is preliminary data.</text>
</comment>
<dbReference type="Proteomes" id="UP000637267">
    <property type="component" value="Unassembled WGS sequence"/>
</dbReference>
<dbReference type="EMBL" id="BMLX01000001">
    <property type="protein sequence ID" value="GGP19397.1"/>
    <property type="molecule type" value="Genomic_DNA"/>
</dbReference>
<evidence type="ECO:0000313" key="1">
    <source>
        <dbReference type="EMBL" id="GGP19397.1"/>
    </source>
</evidence>
<reference evidence="2" key="1">
    <citation type="journal article" date="2019" name="Int. J. Syst. Evol. Microbiol.">
        <title>The Global Catalogue of Microorganisms (GCM) 10K type strain sequencing project: providing services to taxonomists for standard genome sequencing and annotation.</title>
        <authorList>
            <consortium name="The Broad Institute Genomics Platform"/>
            <consortium name="The Broad Institute Genome Sequencing Center for Infectious Disease"/>
            <person name="Wu L."/>
            <person name="Ma J."/>
        </authorList>
    </citation>
    <scope>NUCLEOTIDE SEQUENCE [LARGE SCALE GENOMIC DNA]</scope>
    <source>
        <strain evidence="2">CGMCC 1.8859</strain>
    </source>
</reference>
<dbReference type="Gene3D" id="3.30.160.390">
    <property type="entry name" value="Integrase, DNA-binding domain"/>
    <property type="match status" value="1"/>
</dbReference>
<evidence type="ECO:0000313" key="2">
    <source>
        <dbReference type="Proteomes" id="UP000637267"/>
    </source>
</evidence>